<dbReference type="PANTHER" id="PTHR11008">
    <property type="entry name" value="PROTEIN TAKEOUT-LIKE PROTEIN"/>
    <property type="match status" value="1"/>
</dbReference>
<dbReference type="Pfam" id="PF06585">
    <property type="entry name" value="JHBP"/>
    <property type="match status" value="1"/>
</dbReference>
<organism evidence="2 3">
    <name type="scientific">Folsomia candida</name>
    <name type="common">Springtail</name>
    <dbReference type="NCBI Taxonomy" id="158441"/>
    <lineage>
        <taxon>Eukaryota</taxon>
        <taxon>Metazoa</taxon>
        <taxon>Ecdysozoa</taxon>
        <taxon>Arthropoda</taxon>
        <taxon>Hexapoda</taxon>
        <taxon>Collembola</taxon>
        <taxon>Entomobryomorpha</taxon>
        <taxon>Isotomoidea</taxon>
        <taxon>Isotomidae</taxon>
        <taxon>Proisotominae</taxon>
        <taxon>Folsomia</taxon>
    </lineage>
</organism>
<accession>A0A226CY47</accession>
<keyword evidence="1" id="KW-0732">Signal</keyword>
<dbReference type="AlphaFoldDB" id="A0A226CY47"/>
<feature type="chain" id="PRO_5013053401" evidence="1">
    <location>
        <begin position="23"/>
        <end position="286"/>
    </location>
</feature>
<keyword evidence="3" id="KW-1185">Reference proteome</keyword>
<name>A0A226CY47_FOLCA</name>
<protein>
    <submittedName>
        <fullName evidence="2">Uncharacterized protein</fullName>
    </submittedName>
</protein>
<dbReference type="PANTHER" id="PTHR11008:SF9">
    <property type="entry name" value="PROTEIN TAKEOUT-LIKE PROTEIN"/>
    <property type="match status" value="1"/>
</dbReference>
<feature type="signal peptide" evidence="1">
    <location>
        <begin position="1"/>
        <end position="22"/>
    </location>
</feature>
<dbReference type="EMBL" id="LNIX01000053">
    <property type="protein sequence ID" value="OXA37710.1"/>
    <property type="molecule type" value="Genomic_DNA"/>
</dbReference>
<dbReference type="Proteomes" id="UP000198287">
    <property type="component" value="Unassembled WGS sequence"/>
</dbReference>
<evidence type="ECO:0000256" key="1">
    <source>
        <dbReference type="SAM" id="SignalP"/>
    </source>
</evidence>
<evidence type="ECO:0000313" key="3">
    <source>
        <dbReference type="Proteomes" id="UP000198287"/>
    </source>
</evidence>
<sequence length="286" mass="32086">MRLIFSILISLIFSLFVSPAITDSEEEDDAAWFSFSSSEENQELSRNQSKVKKSTSPKVLRWDRAGLCDHDVFTSVMLKLILDAQDKMTAGDNSTGLMPLDPIFIPEIVIDPEKMRNSGSDGDEDSSSKIRGTFSDIYIKDLSKFNVTGINFDLPNMFLNVSLVFESVTISGTGCLKAGPLQLPIFGKGKFLFKLRNVNTFISANFGTHANETRYLKDFDYGLTLKTLHADLTPPLRAVVGLDRMWNPFARMTSGLRAKIFNRLEQMLHPPLRERGSQEISKRMGV</sequence>
<dbReference type="InterPro" id="IPR038606">
    <property type="entry name" value="To_sf"/>
</dbReference>
<dbReference type="Gene3D" id="3.15.10.30">
    <property type="entry name" value="Haemolymph juvenile hormone binding protein"/>
    <property type="match status" value="1"/>
</dbReference>
<dbReference type="OrthoDB" id="8194225at2759"/>
<dbReference type="InterPro" id="IPR010562">
    <property type="entry name" value="Haemolymph_juvenile_hormone-bd"/>
</dbReference>
<proteinExistence type="predicted"/>
<gene>
    <name evidence="2" type="ORF">Fcan01_27521</name>
</gene>
<evidence type="ECO:0000313" key="2">
    <source>
        <dbReference type="EMBL" id="OXA37710.1"/>
    </source>
</evidence>
<comment type="caution">
    <text evidence="2">The sequence shown here is derived from an EMBL/GenBank/DDBJ whole genome shotgun (WGS) entry which is preliminary data.</text>
</comment>
<reference evidence="2 3" key="1">
    <citation type="submission" date="2015-12" db="EMBL/GenBank/DDBJ databases">
        <title>The genome of Folsomia candida.</title>
        <authorList>
            <person name="Faddeeva A."/>
            <person name="Derks M.F."/>
            <person name="Anvar Y."/>
            <person name="Smit S."/>
            <person name="Van Straalen N."/>
            <person name="Roelofs D."/>
        </authorList>
    </citation>
    <scope>NUCLEOTIDE SEQUENCE [LARGE SCALE GENOMIC DNA]</scope>
    <source>
        <strain evidence="2 3">VU population</strain>
        <tissue evidence="2">Whole body</tissue>
    </source>
</reference>